<reference evidence="9 10" key="1">
    <citation type="journal article" date="2015" name="Antonie Van Leeuwenhoek">
        <title>Pseudooceanicola atlanticus gen. nov. sp. nov., isolated from surface seawater of the Atlantic Ocean and reclassification of Oceanicola batsensis, Oceanicola marinus, Oceanicola nitratireducens, Oceanicola nanhaiensis, Oceanicola antarcticus and Oceanicola flagellatus, as Pseudooceanicola batsensis comb. nov., Pseudooceanicola marinus comb. nov., Pseudooceanicola nitratireducens comb. nov., Pseudooceanicola nanhaiensis comb. nov., Pseudooceanicola antarcticus comb. nov., and Pseudooceanicola flagellatus comb. nov.</title>
        <authorList>
            <person name="Lai Q."/>
            <person name="Li G."/>
            <person name="Liu X."/>
            <person name="Du Y."/>
            <person name="Sun F."/>
            <person name="Shao Z."/>
        </authorList>
    </citation>
    <scope>NUCLEOTIDE SEQUENCE [LARGE SCALE GENOMIC DNA]</scope>
    <source>
        <strain evidence="9 10">22II-s11g</strain>
    </source>
</reference>
<sequence length="256" mass="27655">MELPKNRFKAALKEGRHQLGIWNSISGSTVPEAMAATGFDWVLIDTEHAMTEAHQVQPALQAIAGYPEVSAIVRPVSNDPAYIKRYLDMGAQTLMIPYVQNVEEARAAVTAMRYPPNGMRGMAGAVRAGRFGLIPDYLKRAEEELCLIVQVETIQAMEQLEDIASVDGVDGVFIGPADLSGSMGHPGDQGHPEVIAAIEDAFTRLKAIGVPSGILTLNEDFARRLMELGAGFTAVGLDLTSMMRDVRGLKARFSDG</sequence>
<dbReference type="Pfam" id="PF03328">
    <property type="entry name" value="HpcH_HpaI"/>
    <property type="match status" value="1"/>
</dbReference>
<dbReference type="STRING" id="1461694.ATO9_01730"/>
<dbReference type="EMBL" id="AQQX01000001">
    <property type="protein sequence ID" value="KGM50244.1"/>
    <property type="molecule type" value="Genomic_DNA"/>
</dbReference>
<evidence type="ECO:0000256" key="5">
    <source>
        <dbReference type="ARBA" id="ARBA00023317"/>
    </source>
</evidence>
<evidence type="ECO:0000313" key="9">
    <source>
        <dbReference type="EMBL" id="KGM50244.1"/>
    </source>
</evidence>
<dbReference type="RefSeq" id="WP_043744197.1">
    <property type="nucleotide sequence ID" value="NZ_AQQX01000001.1"/>
</dbReference>
<dbReference type="PANTHER" id="PTHR30502:SF0">
    <property type="entry name" value="PHOSPHOENOLPYRUVATE CARBOXYLASE FAMILY PROTEIN"/>
    <property type="match status" value="1"/>
</dbReference>
<comment type="similarity">
    <text evidence="2">Belongs to the HpcH/HpaI aldolase family.</text>
</comment>
<dbReference type="PANTHER" id="PTHR30502">
    <property type="entry name" value="2-KETO-3-DEOXY-L-RHAMNONATE ALDOLASE"/>
    <property type="match status" value="1"/>
</dbReference>
<accession>A0A0A0EIM2</accession>
<comment type="catalytic activity">
    <reaction evidence="6">
        <text>D-glyceraldehyde + pyruvate = 2-dehydro-3-deoxy-L-galactonate</text>
        <dbReference type="Rhea" id="RHEA:80055"/>
        <dbReference type="ChEBI" id="CHEBI:15361"/>
        <dbReference type="ChEBI" id="CHEBI:17378"/>
        <dbReference type="ChEBI" id="CHEBI:75545"/>
    </reaction>
</comment>
<dbReference type="SUPFAM" id="SSF51621">
    <property type="entry name" value="Phosphoenolpyruvate/pyruvate domain"/>
    <property type="match status" value="1"/>
</dbReference>
<dbReference type="GO" id="GO:0016832">
    <property type="term" value="F:aldehyde-lyase activity"/>
    <property type="evidence" value="ECO:0007669"/>
    <property type="project" value="TreeGrafter"/>
</dbReference>
<dbReference type="InterPro" id="IPR005000">
    <property type="entry name" value="Aldolase/citrate-lyase_domain"/>
</dbReference>
<dbReference type="Proteomes" id="UP000030004">
    <property type="component" value="Unassembled WGS sequence"/>
</dbReference>
<evidence type="ECO:0000256" key="2">
    <source>
        <dbReference type="ARBA" id="ARBA00005568"/>
    </source>
</evidence>
<keyword evidence="10" id="KW-1185">Reference proteome</keyword>
<dbReference type="InterPro" id="IPR040442">
    <property type="entry name" value="Pyrv_kinase-like_dom_sf"/>
</dbReference>
<dbReference type="AlphaFoldDB" id="A0A0A0EIM2"/>
<keyword evidence="3" id="KW-0479">Metal-binding</keyword>
<dbReference type="GO" id="GO:0046872">
    <property type="term" value="F:metal ion binding"/>
    <property type="evidence" value="ECO:0007669"/>
    <property type="project" value="UniProtKB-KW"/>
</dbReference>
<dbReference type="InterPro" id="IPR050251">
    <property type="entry name" value="HpcH-HpaI_aldolase"/>
</dbReference>
<name>A0A0A0EIM2_9RHOB</name>
<dbReference type="OrthoDB" id="9802624at2"/>
<organism evidence="9 10">
    <name type="scientific">Pseudooceanicola atlanticus</name>
    <dbReference type="NCBI Taxonomy" id="1461694"/>
    <lineage>
        <taxon>Bacteria</taxon>
        <taxon>Pseudomonadati</taxon>
        <taxon>Pseudomonadota</taxon>
        <taxon>Alphaproteobacteria</taxon>
        <taxon>Rhodobacterales</taxon>
        <taxon>Paracoccaceae</taxon>
        <taxon>Pseudooceanicola</taxon>
    </lineage>
</organism>
<keyword evidence="4" id="KW-0456">Lyase</keyword>
<dbReference type="Gene3D" id="3.20.20.60">
    <property type="entry name" value="Phosphoenolpyruvate-binding domains"/>
    <property type="match status" value="1"/>
</dbReference>
<dbReference type="GO" id="GO:0005737">
    <property type="term" value="C:cytoplasm"/>
    <property type="evidence" value="ECO:0007669"/>
    <property type="project" value="UniProtKB-ARBA"/>
</dbReference>
<dbReference type="InterPro" id="IPR015813">
    <property type="entry name" value="Pyrv/PenolPyrv_kinase-like_dom"/>
</dbReference>
<comment type="cofactor">
    <cofactor evidence="1">
        <name>a divalent metal cation</name>
        <dbReference type="ChEBI" id="CHEBI:60240"/>
    </cofactor>
</comment>
<feature type="domain" description="HpcH/HpaI aldolase/citrate lyase" evidence="8">
    <location>
        <begin position="19"/>
        <end position="243"/>
    </location>
</feature>
<comment type="caution">
    <text evidence="9">The sequence shown here is derived from an EMBL/GenBank/DDBJ whole genome shotgun (WGS) entry which is preliminary data.</text>
</comment>
<evidence type="ECO:0000256" key="1">
    <source>
        <dbReference type="ARBA" id="ARBA00001968"/>
    </source>
</evidence>
<protein>
    <recommendedName>
        <fullName evidence="7">Hydroxypyruvate/pyruvate aldolase</fullName>
    </recommendedName>
</protein>
<evidence type="ECO:0000256" key="3">
    <source>
        <dbReference type="ARBA" id="ARBA00022723"/>
    </source>
</evidence>
<proteinExistence type="inferred from homology"/>
<keyword evidence="5" id="KW-0670">Pyruvate</keyword>
<evidence type="ECO:0000313" key="10">
    <source>
        <dbReference type="Proteomes" id="UP000030004"/>
    </source>
</evidence>
<evidence type="ECO:0000259" key="8">
    <source>
        <dbReference type="Pfam" id="PF03328"/>
    </source>
</evidence>
<evidence type="ECO:0000256" key="6">
    <source>
        <dbReference type="ARBA" id="ARBA00045074"/>
    </source>
</evidence>
<evidence type="ECO:0000256" key="4">
    <source>
        <dbReference type="ARBA" id="ARBA00023239"/>
    </source>
</evidence>
<dbReference type="FunFam" id="3.20.20.60:FF:000004">
    <property type="entry name" value="5-keto-4-deoxy-D-glucarate aldolase"/>
    <property type="match status" value="1"/>
</dbReference>
<evidence type="ECO:0000256" key="7">
    <source>
        <dbReference type="ARBA" id="ARBA00068169"/>
    </source>
</evidence>
<dbReference type="eggNOG" id="COG3836">
    <property type="taxonomic scope" value="Bacteria"/>
</dbReference>
<gene>
    <name evidence="9" type="ORF">ATO9_01730</name>
</gene>